<feature type="compositionally biased region" description="Acidic residues" evidence="1">
    <location>
        <begin position="98"/>
        <end position="110"/>
    </location>
</feature>
<feature type="non-terminal residue" evidence="2">
    <location>
        <position position="119"/>
    </location>
</feature>
<feature type="region of interest" description="Disordered" evidence="1">
    <location>
        <begin position="48"/>
        <end position="119"/>
    </location>
</feature>
<evidence type="ECO:0000313" key="3">
    <source>
        <dbReference type="Proteomes" id="UP000653305"/>
    </source>
</evidence>
<comment type="caution">
    <text evidence="2">The sequence shown here is derived from an EMBL/GenBank/DDBJ whole genome shotgun (WGS) entry which is preliminary data.</text>
</comment>
<sequence length="119" mass="13473">MQPIDEKKETVAFRGLSRNEEERTRVEKFEVPNTHNIDTLKHIEKKLVDKGVHRKDRHPADGLRRGRQPKSGHGGKFTWEGSAGDVANEMEAGAPALDENDPNYVDEEAEERTLRGQVS</sequence>
<dbReference type="OrthoDB" id="1899413at2759"/>
<keyword evidence="3" id="KW-1185">Reference proteome</keyword>
<dbReference type="Proteomes" id="UP000653305">
    <property type="component" value="Unassembled WGS sequence"/>
</dbReference>
<accession>A0A830BUR6</accession>
<reference evidence="2" key="1">
    <citation type="submission" date="2020-07" db="EMBL/GenBank/DDBJ databases">
        <title>Ethylene signaling mediates host invasion by parasitic plants.</title>
        <authorList>
            <person name="Yoshida S."/>
        </authorList>
    </citation>
    <scope>NUCLEOTIDE SEQUENCE</scope>
    <source>
        <strain evidence="2">Okayama</strain>
    </source>
</reference>
<evidence type="ECO:0000256" key="1">
    <source>
        <dbReference type="SAM" id="MobiDB-lite"/>
    </source>
</evidence>
<protein>
    <submittedName>
        <fullName evidence="2">Uncharacterized protein</fullName>
    </submittedName>
</protein>
<gene>
    <name evidence="2" type="ORF">PHJA_000957100</name>
</gene>
<evidence type="ECO:0000313" key="2">
    <source>
        <dbReference type="EMBL" id="GFP88134.1"/>
    </source>
</evidence>
<dbReference type="EMBL" id="BMAC01000162">
    <property type="protein sequence ID" value="GFP88134.1"/>
    <property type="molecule type" value="Genomic_DNA"/>
</dbReference>
<dbReference type="AlphaFoldDB" id="A0A830BUR6"/>
<name>A0A830BUR6_9LAMI</name>
<feature type="region of interest" description="Disordered" evidence="1">
    <location>
        <begin position="1"/>
        <end position="26"/>
    </location>
</feature>
<organism evidence="2 3">
    <name type="scientific">Phtheirospermum japonicum</name>
    <dbReference type="NCBI Taxonomy" id="374723"/>
    <lineage>
        <taxon>Eukaryota</taxon>
        <taxon>Viridiplantae</taxon>
        <taxon>Streptophyta</taxon>
        <taxon>Embryophyta</taxon>
        <taxon>Tracheophyta</taxon>
        <taxon>Spermatophyta</taxon>
        <taxon>Magnoliopsida</taxon>
        <taxon>eudicotyledons</taxon>
        <taxon>Gunneridae</taxon>
        <taxon>Pentapetalae</taxon>
        <taxon>asterids</taxon>
        <taxon>lamiids</taxon>
        <taxon>Lamiales</taxon>
        <taxon>Orobanchaceae</taxon>
        <taxon>Orobanchaceae incertae sedis</taxon>
        <taxon>Phtheirospermum</taxon>
    </lineage>
</organism>
<proteinExistence type="predicted"/>